<sequence>MRSLLRFLIRNYAFLLFLFLEVVSLVLVFNYNSFQKSKFLNSSNYVSAGLYGTVNSVFQYFDLAKVNRQLAEENAALRTQLQMSISNSEFVPDTLGHGIVGSDTTFRFTPARVINNSVNKQQNYITLNKGRKDGIKPDQGILSPQGIVGVITSVSESYSTGLSLLNPRWNVSAKLKKSGFYGSLAWNGEDYQLAELLEIPFHVKLAVGDTIVTSGHSSIFPEGLLIGVVDEYEQPEGENYYDIKVRLATDFKSIRYVEVIDNVKKEELEKLEKNRIDGESTN</sequence>
<dbReference type="Pfam" id="PF04085">
    <property type="entry name" value="MreC"/>
    <property type="match status" value="1"/>
</dbReference>
<keyword evidence="5" id="KW-0812">Transmembrane</keyword>
<dbReference type="GO" id="GO:0005886">
    <property type="term" value="C:plasma membrane"/>
    <property type="evidence" value="ECO:0007669"/>
    <property type="project" value="TreeGrafter"/>
</dbReference>
<evidence type="ECO:0000256" key="3">
    <source>
        <dbReference type="ARBA" id="ARBA00022960"/>
    </source>
</evidence>
<dbReference type="AlphaFoldDB" id="A0A9X3F8P3"/>
<dbReference type="PANTHER" id="PTHR34138:SF1">
    <property type="entry name" value="CELL SHAPE-DETERMINING PROTEIN MREC"/>
    <property type="match status" value="1"/>
</dbReference>
<dbReference type="RefSeq" id="WP_343334736.1">
    <property type="nucleotide sequence ID" value="NZ_JAPOHD010000056.1"/>
</dbReference>
<dbReference type="InterPro" id="IPR042175">
    <property type="entry name" value="Cell/Rod_MreC_2"/>
</dbReference>
<evidence type="ECO:0000256" key="5">
    <source>
        <dbReference type="SAM" id="Phobius"/>
    </source>
</evidence>
<keyword evidence="3" id="KW-0133">Cell shape</keyword>
<evidence type="ECO:0000259" key="6">
    <source>
        <dbReference type="Pfam" id="PF04085"/>
    </source>
</evidence>
<dbReference type="InterPro" id="IPR007221">
    <property type="entry name" value="MreC"/>
</dbReference>
<comment type="caution">
    <text evidence="7">The sequence shown here is derived from an EMBL/GenBank/DDBJ whole genome shotgun (WGS) entry which is preliminary data.</text>
</comment>
<evidence type="ECO:0000256" key="1">
    <source>
        <dbReference type="ARBA" id="ARBA00009369"/>
    </source>
</evidence>
<accession>A0A9X3F8P3</accession>
<dbReference type="Gene3D" id="2.40.10.340">
    <property type="entry name" value="Rod shape-determining protein MreC, domain 1"/>
    <property type="match status" value="1"/>
</dbReference>
<dbReference type="Gene3D" id="2.40.10.350">
    <property type="entry name" value="Rod shape-determining protein MreC, domain 2"/>
    <property type="match status" value="1"/>
</dbReference>
<reference evidence="7" key="1">
    <citation type="submission" date="2022-11" db="EMBL/GenBank/DDBJ databases">
        <title>Marilongibacter aestuarii gen. nov., sp. nov., isolated from tidal flat sediment.</title>
        <authorList>
            <person name="Jiayan W."/>
        </authorList>
    </citation>
    <scope>NUCLEOTIDE SEQUENCE</scope>
    <source>
        <strain evidence="7">Z1-6</strain>
    </source>
</reference>
<dbReference type="GO" id="GO:0008360">
    <property type="term" value="P:regulation of cell shape"/>
    <property type="evidence" value="ECO:0007669"/>
    <property type="project" value="UniProtKB-KW"/>
</dbReference>
<dbReference type="Proteomes" id="UP001145087">
    <property type="component" value="Unassembled WGS sequence"/>
</dbReference>
<keyword evidence="5" id="KW-1133">Transmembrane helix</keyword>
<evidence type="ECO:0000313" key="7">
    <source>
        <dbReference type="EMBL" id="MCY1722410.1"/>
    </source>
</evidence>
<protein>
    <recommendedName>
        <fullName evidence="2">Cell shape-determining protein MreC</fullName>
    </recommendedName>
    <alternativeName>
        <fullName evidence="4">Cell shape protein MreC</fullName>
    </alternativeName>
</protein>
<name>A0A9X3F8P3_9BACT</name>
<evidence type="ECO:0000256" key="4">
    <source>
        <dbReference type="ARBA" id="ARBA00032089"/>
    </source>
</evidence>
<dbReference type="InterPro" id="IPR055342">
    <property type="entry name" value="MreC_beta-barrel_core"/>
</dbReference>
<keyword evidence="5" id="KW-0472">Membrane</keyword>
<feature type="domain" description="Rod shape-determining protein MreC beta-barrel core" evidence="6">
    <location>
        <begin position="113"/>
        <end position="260"/>
    </location>
</feature>
<dbReference type="InterPro" id="IPR042177">
    <property type="entry name" value="Cell/Rod_1"/>
</dbReference>
<proteinExistence type="inferred from homology"/>
<gene>
    <name evidence="7" type="primary">mreC</name>
    <name evidence="7" type="ORF">OU798_18825</name>
</gene>
<organism evidence="7 8">
    <name type="scientific">Draconibacterium aestuarii</name>
    <dbReference type="NCBI Taxonomy" id="2998507"/>
    <lineage>
        <taxon>Bacteria</taxon>
        <taxon>Pseudomonadati</taxon>
        <taxon>Bacteroidota</taxon>
        <taxon>Bacteroidia</taxon>
        <taxon>Marinilabiliales</taxon>
        <taxon>Prolixibacteraceae</taxon>
        <taxon>Draconibacterium</taxon>
    </lineage>
</organism>
<keyword evidence="8" id="KW-1185">Reference proteome</keyword>
<evidence type="ECO:0000256" key="2">
    <source>
        <dbReference type="ARBA" id="ARBA00013855"/>
    </source>
</evidence>
<evidence type="ECO:0000313" key="8">
    <source>
        <dbReference type="Proteomes" id="UP001145087"/>
    </source>
</evidence>
<comment type="similarity">
    <text evidence="1">Belongs to the MreC family.</text>
</comment>
<feature type="transmembrane region" description="Helical" evidence="5">
    <location>
        <begin position="12"/>
        <end position="31"/>
    </location>
</feature>
<dbReference type="EMBL" id="JAPOHD010000056">
    <property type="protein sequence ID" value="MCY1722410.1"/>
    <property type="molecule type" value="Genomic_DNA"/>
</dbReference>
<dbReference type="PANTHER" id="PTHR34138">
    <property type="entry name" value="CELL SHAPE-DETERMINING PROTEIN MREC"/>
    <property type="match status" value="1"/>
</dbReference>
<dbReference type="NCBIfam" id="NF010532">
    <property type="entry name" value="PRK13922.9-3"/>
    <property type="match status" value="1"/>
</dbReference>